<evidence type="ECO:0000256" key="2">
    <source>
        <dbReference type="ARBA" id="ARBA00022645"/>
    </source>
</evidence>
<dbReference type="GO" id="GO:0008658">
    <property type="term" value="F:penicillin binding"/>
    <property type="evidence" value="ECO:0007669"/>
    <property type="project" value="InterPro"/>
</dbReference>
<dbReference type="GO" id="GO:0071555">
    <property type="term" value="P:cell wall organization"/>
    <property type="evidence" value="ECO:0007669"/>
    <property type="project" value="TreeGrafter"/>
</dbReference>
<keyword evidence="2" id="KW-0645">Protease</keyword>
<keyword evidence="5" id="KW-0812">Transmembrane</keyword>
<reference evidence="8" key="2">
    <citation type="submission" date="2020-09" db="EMBL/GenBank/DDBJ databases">
        <authorList>
            <person name="Sun Q."/>
            <person name="Zhou Y."/>
        </authorList>
    </citation>
    <scope>NUCLEOTIDE SEQUENCE</scope>
    <source>
        <strain evidence="8">CGMCC 1.15725</strain>
    </source>
</reference>
<evidence type="ECO:0000256" key="3">
    <source>
        <dbReference type="ARBA" id="ARBA00023136"/>
    </source>
</evidence>
<dbReference type="InterPro" id="IPR050515">
    <property type="entry name" value="Beta-lactam/transpept"/>
</dbReference>
<dbReference type="Proteomes" id="UP000646365">
    <property type="component" value="Unassembled WGS sequence"/>
</dbReference>
<evidence type="ECO:0000313" key="9">
    <source>
        <dbReference type="Proteomes" id="UP000646365"/>
    </source>
</evidence>
<evidence type="ECO:0000256" key="1">
    <source>
        <dbReference type="ARBA" id="ARBA00004370"/>
    </source>
</evidence>
<keyword evidence="5" id="KW-1133">Transmembrane helix</keyword>
<dbReference type="Gene3D" id="1.10.150.770">
    <property type="match status" value="1"/>
</dbReference>
<evidence type="ECO:0000256" key="4">
    <source>
        <dbReference type="SAM" id="MobiDB-lite"/>
    </source>
</evidence>
<reference evidence="8" key="1">
    <citation type="journal article" date="2014" name="Int. J. Syst. Evol. Microbiol.">
        <title>Complete genome sequence of Corynebacterium casei LMG S-19264T (=DSM 44701T), isolated from a smear-ripened cheese.</title>
        <authorList>
            <consortium name="US DOE Joint Genome Institute (JGI-PGF)"/>
            <person name="Walter F."/>
            <person name="Albersmeier A."/>
            <person name="Kalinowski J."/>
            <person name="Ruckert C."/>
        </authorList>
    </citation>
    <scope>NUCLEOTIDE SEQUENCE</scope>
    <source>
        <strain evidence="8">CGMCC 1.15725</strain>
    </source>
</reference>
<keyword evidence="2" id="KW-0378">Hydrolase</keyword>
<feature type="domain" description="Penicillin-binding protein transpeptidase" evidence="6">
    <location>
        <begin position="249"/>
        <end position="532"/>
    </location>
</feature>
<dbReference type="RefSeq" id="WP_189045947.1">
    <property type="nucleotide sequence ID" value="NZ_BMJQ01000005.1"/>
</dbReference>
<dbReference type="AlphaFoldDB" id="A0A8J3E3A7"/>
<dbReference type="EMBL" id="BMJQ01000005">
    <property type="protein sequence ID" value="GGF17497.1"/>
    <property type="molecule type" value="Genomic_DNA"/>
</dbReference>
<dbReference type="InterPro" id="IPR005311">
    <property type="entry name" value="PBP_dimer"/>
</dbReference>
<evidence type="ECO:0000259" key="6">
    <source>
        <dbReference type="Pfam" id="PF00905"/>
    </source>
</evidence>
<comment type="subcellular location">
    <subcellularLocation>
        <location evidence="1">Membrane</location>
    </subcellularLocation>
</comment>
<name>A0A8J3E3A7_9PROT</name>
<dbReference type="SUPFAM" id="SSF56519">
    <property type="entry name" value="Penicillin binding protein dimerisation domain"/>
    <property type="match status" value="1"/>
</dbReference>
<comment type="caution">
    <text evidence="8">The sequence shown here is derived from an EMBL/GenBank/DDBJ whole genome shotgun (WGS) entry which is preliminary data.</text>
</comment>
<dbReference type="SUPFAM" id="SSF56601">
    <property type="entry name" value="beta-lactamase/transpeptidase-like"/>
    <property type="match status" value="1"/>
</dbReference>
<feature type="domain" description="Penicillin-binding protein dimerisation" evidence="7">
    <location>
        <begin position="90"/>
        <end position="197"/>
    </location>
</feature>
<dbReference type="Gene3D" id="3.30.450.330">
    <property type="match status" value="1"/>
</dbReference>
<dbReference type="InterPro" id="IPR012338">
    <property type="entry name" value="Beta-lactam/transpept-like"/>
</dbReference>
<feature type="transmembrane region" description="Helical" evidence="5">
    <location>
        <begin position="44"/>
        <end position="63"/>
    </location>
</feature>
<evidence type="ECO:0000256" key="5">
    <source>
        <dbReference type="SAM" id="Phobius"/>
    </source>
</evidence>
<dbReference type="Gene3D" id="3.90.1310.10">
    <property type="entry name" value="Penicillin-binding protein 2a (Domain 2)"/>
    <property type="match status" value="1"/>
</dbReference>
<dbReference type="GO" id="GO:0004180">
    <property type="term" value="F:carboxypeptidase activity"/>
    <property type="evidence" value="ECO:0007669"/>
    <property type="project" value="UniProtKB-KW"/>
</dbReference>
<accession>A0A8J3E3A7</accession>
<dbReference type="InterPro" id="IPR001460">
    <property type="entry name" value="PCN-bd_Tpept"/>
</dbReference>
<keyword evidence="2" id="KW-0121">Carboxypeptidase</keyword>
<dbReference type="PANTHER" id="PTHR30627">
    <property type="entry name" value="PEPTIDOGLYCAN D,D-TRANSPEPTIDASE"/>
    <property type="match status" value="1"/>
</dbReference>
<dbReference type="Pfam" id="PF00905">
    <property type="entry name" value="Transpeptidase"/>
    <property type="match status" value="1"/>
</dbReference>
<dbReference type="InterPro" id="IPR036138">
    <property type="entry name" value="PBP_dimer_sf"/>
</dbReference>
<protein>
    <submittedName>
        <fullName evidence="8">Peptidoglycan glycosyltransferase</fullName>
    </submittedName>
</protein>
<gene>
    <name evidence="8" type="ORF">GCM10011611_24170</name>
</gene>
<evidence type="ECO:0000313" key="8">
    <source>
        <dbReference type="EMBL" id="GGF17497.1"/>
    </source>
</evidence>
<sequence length="591" mass="64106">MKPVAPLEDDDNPCRPRHFKPTLTAPSEGDTRVNRTLETSRNRLLITAGAFLFAFTVIGLRLADVTLLKTPDPEVARLGQPVAAKPAQFSRADIVDRNGVVLATTLESSSLFANPHQIGEPAKLAKQLAKILPGSKESELYAKLASDKSFVWIQRRLTPQQELQVNSLGNPGLDFQREERRIYPQGPLAAHVVGYTDLDGKGLAGIERSFDAALSQSHEPLKLSIDIRLQAILKEEIQKQIDAFTAIGGTGMIMDIKSGEVLSMISLPDFDPNDLNTVVPETIFNRATLGVYEMGSVFKIFNTALALENKTATLSKMYDISKPISIGRFTIHDDEPIHHAVPVAQIFAVSSNIGSVHMVQELSPEIQKDFLGRLGLTHPAQIEIPEIGAPQVPNPWREINSWTIAFGHGIAVSPVQLAVAASAVADGGILRPATLIKRPAGFVPPGQRVLSPRTAELMRELFRYDVTDGTGRKADVPGYLVGAKTGTAEKIGAHGGYMHHGNLSSLISFFPMNDPQYMVYVIIDEPHGDRNNKAQASYGFVTGAWTAGPAVQRIIARMAPLLGIKPIEETPEIHRALTADIPGMGPKVAAN</sequence>
<dbReference type="GO" id="GO:0005886">
    <property type="term" value="C:plasma membrane"/>
    <property type="evidence" value="ECO:0007669"/>
    <property type="project" value="TreeGrafter"/>
</dbReference>
<dbReference type="Pfam" id="PF03717">
    <property type="entry name" value="PBP_dimer"/>
    <property type="match status" value="1"/>
</dbReference>
<evidence type="ECO:0000259" key="7">
    <source>
        <dbReference type="Pfam" id="PF03717"/>
    </source>
</evidence>
<proteinExistence type="predicted"/>
<dbReference type="Gene3D" id="3.40.710.10">
    <property type="entry name" value="DD-peptidase/beta-lactamase superfamily"/>
    <property type="match status" value="1"/>
</dbReference>
<dbReference type="PANTHER" id="PTHR30627:SF1">
    <property type="entry name" value="PEPTIDOGLYCAN D,D-TRANSPEPTIDASE FTSI"/>
    <property type="match status" value="1"/>
</dbReference>
<keyword evidence="9" id="KW-1185">Reference proteome</keyword>
<keyword evidence="3 5" id="KW-0472">Membrane</keyword>
<feature type="region of interest" description="Disordered" evidence="4">
    <location>
        <begin position="1"/>
        <end position="30"/>
    </location>
</feature>
<organism evidence="8 9">
    <name type="scientific">Aliidongia dinghuensis</name>
    <dbReference type="NCBI Taxonomy" id="1867774"/>
    <lineage>
        <taxon>Bacteria</taxon>
        <taxon>Pseudomonadati</taxon>
        <taxon>Pseudomonadota</taxon>
        <taxon>Alphaproteobacteria</taxon>
        <taxon>Rhodospirillales</taxon>
        <taxon>Dongiaceae</taxon>
        <taxon>Aliidongia</taxon>
    </lineage>
</organism>